<evidence type="ECO:0000256" key="5">
    <source>
        <dbReference type="ARBA" id="ARBA00022723"/>
    </source>
</evidence>
<reference evidence="13" key="1">
    <citation type="journal article" date="2010" name="Science">
        <title>Plasticity of animal genome architecture unmasked by rapid evolution of a pelagic tunicate.</title>
        <authorList>
            <person name="Denoeud F."/>
            <person name="Henriet S."/>
            <person name="Mungpakdee S."/>
            <person name="Aury J.M."/>
            <person name="Da Silva C."/>
            <person name="Brinkmann H."/>
            <person name="Mikhaleva J."/>
            <person name="Olsen L.C."/>
            <person name="Jubin C."/>
            <person name="Canestro C."/>
            <person name="Bouquet J.M."/>
            <person name="Danks G."/>
            <person name="Poulain J."/>
            <person name="Campsteijn C."/>
            <person name="Adamski M."/>
            <person name="Cross I."/>
            <person name="Yadetie F."/>
            <person name="Muffato M."/>
            <person name="Louis A."/>
            <person name="Butcher S."/>
            <person name="Tsagkogeorga G."/>
            <person name="Konrad A."/>
            <person name="Singh S."/>
            <person name="Jensen M.F."/>
            <person name="Cong E.H."/>
            <person name="Eikeseth-Otteraa H."/>
            <person name="Noel B."/>
            <person name="Anthouard V."/>
            <person name="Porcel B.M."/>
            <person name="Kachouri-Lafond R."/>
            <person name="Nishino A."/>
            <person name="Ugolini M."/>
            <person name="Chourrout P."/>
            <person name="Nishida H."/>
            <person name="Aasland R."/>
            <person name="Huzurbazar S."/>
            <person name="Westhof E."/>
            <person name="Delsuc F."/>
            <person name="Lehrach H."/>
            <person name="Reinhardt R."/>
            <person name="Weissenbach J."/>
            <person name="Roy S.W."/>
            <person name="Artiguenave F."/>
            <person name="Postlethwait J.H."/>
            <person name="Manak J.R."/>
            <person name="Thompson E.M."/>
            <person name="Jaillon O."/>
            <person name="Du Pasquier L."/>
            <person name="Boudinot P."/>
            <person name="Liberles D.A."/>
            <person name="Volff J.N."/>
            <person name="Philippe H."/>
            <person name="Lenhard B."/>
            <person name="Roest Crollius H."/>
            <person name="Wincker P."/>
            <person name="Chourrout D."/>
        </authorList>
    </citation>
    <scope>NUCLEOTIDE SEQUENCE [LARGE SCALE GENOMIC DNA]</scope>
</reference>
<evidence type="ECO:0000256" key="11">
    <source>
        <dbReference type="SAM" id="MobiDB-lite"/>
    </source>
</evidence>
<dbReference type="GO" id="GO:0006508">
    <property type="term" value="P:proteolysis"/>
    <property type="evidence" value="ECO:0007669"/>
    <property type="project" value="UniProtKB-KW"/>
</dbReference>
<evidence type="ECO:0000256" key="8">
    <source>
        <dbReference type="ARBA" id="ARBA00022833"/>
    </source>
</evidence>
<dbReference type="Proteomes" id="UP000001307">
    <property type="component" value="Unassembled WGS sequence"/>
</dbReference>
<dbReference type="InterPro" id="IPR000834">
    <property type="entry name" value="Peptidase_M14"/>
</dbReference>
<protein>
    <recommendedName>
        <fullName evidence="12">Peptidase M14 domain-containing protein</fullName>
    </recommendedName>
</protein>
<gene>
    <name evidence="13" type="ORF">GSOID_T00002910001</name>
</gene>
<evidence type="ECO:0000256" key="4">
    <source>
        <dbReference type="ARBA" id="ARBA00022670"/>
    </source>
</evidence>
<dbReference type="PANTHER" id="PTHR11705:SF143">
    <property type="entry name" value="SLL0236 PROTEIN"/>
    <property type="match status" value="1"/>
</dbReference>
<name>E4XSY5_OIKDI</name>
<dbReference type="EMBL" id="FN653143">
    <property type="protein sequence ID" value="CBY12847.1"/>
    <property type="molecule type" value="Genomic_DNA"/>
</dbReference>
<evidence type="ECO:0000259" key="12">
    <source>
        <dbReference type="PROSITE" id="PS52035"/>
    </source>
</evidence>
<feature type="active site" description="Proton donor/acceptor" evidence="10">
    <location>
        <position position="363"/>
    </location>
</feature>
<keyword evidence="4" id="KW-0645">Protease</keyword>
<sequence>MMRRNSFKTKLVGYLVNINCDFTREKIKAIDKEHEIQWIRPGEIGSLEDSDSVFFTINASSSDQIDKFFADNNIQSEKNTNISGLIYSTCFSCHSASFSSAKSFQIGKTRELFDFGVYHTLKEIQDWLKTLPTQWLKTYGKSYENRPLHVIDIGDEKDPTIVIECGIHAREWVSVAFCPFLIDQISSKKWEKEGIRWVIFPMVNPDGYRFSWRFNRFWRKNRRIIRDSPCHGVDLNRNFDIEWGRYSTSDNPCGETFGGSKPFSEPESAAFRDYVQKIETKIAFVSYHAYSEFIIYPYSASIRANSPFKEALRSLALRMSDAIYNEHGRQYSYGEGAVAFYAASGGSDDWIHKQGVPIAYTIELRDKGLNGFLLPENELIDTFSENLKGLKELVRDVRNITRFAQFTKATNVPPVFSETTSIFEMTKSKNSVTTTSELKNIEKHKENSEDADKSKAQIDEGKDGCTAGGHLGKKYSKCWISCENDYKMIFQDDGEQDSNTVEIQCKATGKWKAARPF</sequence>
<dbReference type="GO" id="GO:0008270">
    <property type="term" value="F:zinc ion binding"/>
    <property type="evidence" value="ECO:0007669"/>
    <property type="project" value="InterPro"/>
</dbReference>
<dbReference type="InParanoid" id="E4XSY5"/>
<proteinExistence type="inferred from homology"/>
<feature type="region of interest" description="Disordered" evidence="11">
    <location>
        <begin position="442"/>
        <end position="463"/>
    </location>
</feature>
<dbReference type="GO" id="GO:0004181">
    <property type="term" value="F:metallocarboxypeptidase activity"/>
    <property type="evidence" value="ECO:0007669"/>
    <property type="project" value="InterPro"/>
</dbReference>
<evidence type="ECO:0000256" key="7">
    <source>
        <dbReference type="ARBA" id="ARBA00022801"/>
    </source>
</evidence>
<keyword evidence="7" id="KW-0378">Hydrolase</keyword>
<comment type="similarity">
    <text evidence="2 10">Belongs to the peptidase M14 family.</text>
</comment>
<dbReference type="Gene3D" id="3.40.630.10">
    <property type="entry name" value="Zn peptidases"/>
    <property type="match status" value="1"/>
</dbReference>
<keyword evidence="5" id="KW-0479">Metal-binding</keyword>
<dbReference type="PROSITE" id="PS52035">
    <property type="entry name" value="PEPTIDASE_M14"/>
    <property type="match status" value="1"/>
</dbReference>
<dbReference type="Pfam" id="PF00246">
    <property type="entry name" value="Peptidase_M14"/>
    <property type="match status" value="1"/>
</dbReference>
<feature type="domain" description="Peptidase M14" evidence="12">
    <location>
        <begin position="117"/>
        <end position="397"/>
    </location>
</feature>
<dbReference type="FunFam" id="3.40.630.10:FF:000084">
    <property type="entry name" value="Carboxypeptidase B2"/>
    <property type="match status" value="1"/>
</dbReference>
<evidence type="ECO:0000313" key="14">
    <source>
        <dbReference type="Proteomes" id="UP000001307"/>
    </source>
</evidence>
<dbReference type="PROSITE" id="PS00132">
    <property type="entry name" value="CARBOXYPEPT_ZN_1"/>
    <property type="match status" value="1"/>
</dbReference>
<evidence type="ECO:0000256" key="9">
    <source>
        <dbReference type="ARBA" id="ARBA00023049"/>
    </source>
</evidence>
<dbReference type="PRINTS" id="PR00765">
    <property type="entry name" value="CRBOXYPTASEA"/>
</dbReference>
<evidence type="ECO:0000313" key="13">
    <source>
        <dbReference type="EMBL" id="CBY12847.1"/>
    </source>
</evidence>
<dbReference type="SUPFAM" id="SSF53187">
    <property type="entry name" value="Zn-dependent exopeptidases"/>
    <property type="match status" value="1"/>
</dbReference>
<dbReference type="PANTHER" id="PTHR11705">
    <property type="entry name" value="PROTEASE FAMILY M14 CARBOXYPEPTIDASE A,B"/>
    <property type="match status" value="1"/>
</dbReference>
<dbReference type="OrthoDB" id="3626597at2759"/>
<evidence type="ECO:0000256" key="10">
    <source>
        <dbReference type="PROSITE-ProRule" id="PRU01379"/>
    </source>
</evidence>
<keyword evidence="14" id="KW-1185">Reference proteome</keyword>
<comment type="cofactor">
    <cofactor evidence="1">
        <name>Zn(2+)</name>
        <dbReference type="ChEBI" id="CHEBI:29105"/>
    </cofactor>
</comment>
<keyword evidence="3" id="KW-0121">Carboxypeptidase</keyword>
<organism evidence="13">
    <name type="scientific">Oikopleura dioica</name>
    <name type="common">Tunicate</name>
    <dbReference type="NCBI Taxonomy" id="34765"/>
    <lineage>
        <taxon>Eukaryota</taxon>
        <taxon>Metazoa</taxon>
        <taxon>Chordata</taxon>
        <taxon>Tunicata</taxon>
        <taxon>Appendicularia</taxon>
        <taxon>Copelata</taxon>
        <taxon>Oikopleuridae</taxon>
        <taxon>Oikopleura</taxon>
    </lineage>
</organism>
<evidence type="ECO:0000256" key="2">
    <source>
        <dbReference type="ARBA" id="ARBA00005988"/>
    </source>
</evidence>
<dbReference type="InterPro" id="IPR057246">
    <property type="entry name" value="CARBOXYPEPT_ZN_1"/>
</dbReference>
<dbReference type="AlphaFoldDB" id="E4XSY5"/>
<accession>E4XSY5</accession>
<evidence type="ECO:0000256" key="3">
    <source>
        <dbReference type="ARBA" id="ARBA00022645"/>
    </source>
</evidence>
<keyword evidence="9" id="KW-0482">Metalloprotease</keyword>
<evidence type="ECO:0000256" key="1">
    <source>
        <dbReference type="ARBA" id="ARBA00001947"/>
    </source>
</evidence>
<dbReference type="GO" id="GO:0005615">
    <property type="term" value="C:extracellular space"/>
    <property type="evidence" value="ECO:0007669"/>
    <property type="project" value="TreeGrafter"/>
</dbReference>
<dbReference type="SMART" id="SM00631">
    <property type="entry name" value="Zn_pept"/>
    <property type="match status" value="1"/>
</dbReference>
<keyword evidence="8" id="KW-0862">Zinc</keyword>
<keyword evidence="6" id="KW-0732">Signal</keyword>
<evidence type="ECO:0000256" key="6">
    <source>
        <dbReference type="ARBA" id="ARBA00022729"/>
    </source>
</evidence>